<evidence type="ECO:0000259" key="2">
    <source>
        <dbReference type="PROSITE" id="PS50110"/>
    </source>
</evidence>
<organism evidence="4 5">
    <name type="scientific">Bifidobacterium phasiani</name>
    <dbReference type="NCBI Taxonomy" id="2834431"/>
    <lineage>
        <taxon>Bacteria</taxon>
        <taxon>Bacillati</taxon>
        <taxon>Actinomycetota</taxon>
        <taxon>Actinomycetes</taxon>
        <taxon>Bifidobacteriales</taxon>
        <taxon>Bifidobacteriaceae</taxon>
        <taxon>Bifidobacterium</taxon>
    </lineage>
</organism>
<dbReference type="PANTHER" id="PTHR37299:SF1">
    <property type="entry name" value="STAGE 0 SPORULATION PROTEIN A HOMOLOG"/>
    <property type="match status" value="1"/>
</dbReference>
<dbReference type="CDD" id="cd00156">
    <property type="entry name" value="REC"/>
    <property type="match status" value="1"/>
</dbReference>
<gene>
    <name evidence="4" type="ORF">KIH73_05245</name>
</gene>
<dbReference type="Pfam" id="PF00072">
    <property type="entry name" value="Response_reg"/>
    <property type="match status" value="1"/>
</dbReference>
<sequence>MRKVSIAVVDDDPADGDTTEAMVERYFREERADGRDGDPPAWDVARYADGMALLGDCDDSARRPYDILLLDIEMPGIDGLETARRLRARGIGAVILFTTKMAQYATVGYDVDAVGYLVKPLRYRGFALNMRKAVRIARSREGVTVPIASDDHMVFLDSNDIRYVEVLGHSLLYHAGNGIWKDWGTLKAAAELLTPHHFVASNRYCLVNLDWVDAMDGSVVTVDGERLSVSRSRKKPLLEALSRYYGTARTARGRHGPDLGAP</sequence>
<name>A0ABS6W8F8_9BIFI</name>
<dbReference type="SMART" id="SM00850">
    <property type="entry name" value="LytTR"/>
    <property type="match status" value="1"/>
</dbReference>
<keyword evidence="1" id="KW-0597">Phosphoprotein</keyword>
<dbReference type="RefSeq" id="WP_219081288.1">
    <property type="nucleotide sequence ID" value="NZ_JAHBBD010000009.1"/>
</dbReference>
<keyword evidence="5" id="KW-1185">Reference proteome</keyword>
<dbReference type="EMBL" id="JAHBBD010000009">
    <property type="protein sequence ID" value="MBW3082783.1"/>
    <property type="molecule type" value="Genomic_DNA"/>
</dbReference>
<comment type="caution">
    <text evidence="4">The sequence shown here is derived from an EMBL/GenBank/DDBJ whole genome shotgun (WGS) entry which is preliminary data.</text>
</comment>
<dbReference type="InterPro" id="IPR007492">
    <property type="entry name" value="LytTR_DNA-bd_dom"/>
</dbReference>
<feature type="domain" description="HTH LytTR-type" evidence="3">
    <location>
        <begin position="145"/>
        <end position="243"/>
    </location>
</feature>
<evidence type="ECO:0000313" key="4">
    <source>
        <dbReference type="EMBL" id="MBW3082783.1"/>
    </source>
</evidence>
<dbReference type="InterPro" id="IPR001789">
    <property type="entry name" value="Sig_transdc_resp-reg_receiver"/>
</dbReference>
<reference evidence="4 5" key="1">
    <citation type="submission" date="2021-05" db="EMBL/GenBank/DDBJ databases">
        <title>Phylogenetic classification of ten novel species belonging to the genus Bifidobacterium comprising B. colchicus sp. nov., B. abeli sp. nov., B. bicoloris sp. nov., B. guerezis sp. nov., B. rosaliae sp. nov., B. santillanensis sp. nov., B. argentati sp. nov., B. amazzoni sp. nov., B. pluviali sp. nov., and B. pinnaculum sp. nov.</title>
        <authorList>
            <person name="Lugli G.A."/>
            <person name="Ruiz Garcia L."/>
            <person name="Margolles A."/>
            <person name="Ventura M."/>
        </authorList>
    </citation>
    <scope>NUCLEOTIDE SEQUENCE [LARGE SCALE GENOMIC DNA]</scope>
    <source>
        <strain evidence="4 5">6T3</strain>
    </source>
</reference>
<dbReference type="Proteomes" id="UP000812844">
    <property type="component" value="Unassembled WGS sequence"/>
</dbReference>
<dbReference type="SMART" id="SM00448">
    <property type="entry name" value="REC"/>
    <property type="match status" value="1"/>
</dbReference>
<dbReference type="PANTHER" id="PTHR37299">
    <property type="entry name" value="TRANSCRIPTIONAL REGULATOR-RELATED"/>
    <property type="match status" value="1"/>
</dbReference>
<feature type="domain" description="Response regulatory" evidence="2">
    <location>
        <begin position="5"/>
        <end position="134"/>
    </location>
</feature>
<accession>A0ABS6W8F8</accession>
<dbReference type="InterPro" id="IPR046947">
    <property type="entry name" value="LytR-like"/>
</dbReference>
<proteinExistence type="predicted"/>
<evidence type="ECO:0000259" key="3">
    <source>
        <dbReference type="PROSITE" id="PS50930"/>
    </source>
</evidence>
<protein>
    <submittedName>
        <fullName evidence="4">Response regulator transcription factor</fullName>
    </submittedName>
</protein>
<evidence type="ECO:0000256" key="1">
    <source>
        <dbReference type="PROSITE-ProRule" id="PRU00169"/>
    </source>
</evidence>
<dbReference type="PROSITE" id="PS50110">
    <property type="entry name" value="RESPONSE_REGULATORY"/>
    <property type="match status" value="1"/>
</dbReference>
<dbReference type="Pfam" id="PF04397">
    <property type="entry name" value="LytTR"/>
    <property type="match status" value="1"/>
</dbReference>
<evidence type="ECO:0000313" key="5">
    <source>
        <dbReference type="Proteomes" id="UP000812844"/>
    </source>
</evidence>
<dbReference type="PROSITE" id="PS50930">
    <property type="entry name" value="HTH_LYTTR"/>
    <property type="match status" value="1"/>
</dbReference>
<feature type="modified residue" description="4-aspartylphosphate" evidence="1">
    <location>
        <position position="71"/>
    </location>
</feature>